<feature type="chain" id="PRO_5035203979" description="Lipoprotein" evidence="2">
    <location>
        <begin position="22"/>
        <end position="144"/>
    </location>
</feature>
<reference evidence="3" key="1">
    <citation type="submission" date="2020-12" db="EMBL/GenBank/DDBJ databases">
        <title>Bacterial taxonomy.</title>
        <authorList>
            <person name="Pan X."/>
        </authorList>
    </citation>
    <scope>NUCLEOTIDE SEQUENCE</scope>
    <source>
        <strain evidence="3">M0105</strain>
    </source>
</reference>
<feature type="signal peptide" evidence="2">
    <location>
        <begin position="1"/>
        <end position="21"/>
    </location>
</feature>
<keyword evidence="2" id="KW-0732">Signal</keyword>
<sequence length="144" mass="16017">MRWMVNVVTLGALLAPLAACEASKGTDIRVFTGRRIEIGYREDGSPYRRITFDRCERPDQIRLGSPTGHLLELAFMLPDGSIEEVDEPTLRLIERDAVQIRIFDNRVEVVDPDEPMPHLPLYGMSPPSAAPLDAPDAPPCPARP</sequence>
<evidence type="ECO:0000256" key="1">
    <source>
        <dbReference type="SAM" id="MobiDB-lite"/>
    </source>
</evidence>
<feature type="region of interest" description="Disordered" evidence="1">
    <location>
        <begin position="118"/>
        <end position="144"/>
    </location>
</feature>
<dbReference type="EMBL" id="JAEHHL010000002">
    <property type="protein sequence ID" value="MBK0398765.1"/>
    <property type="molecule type" value="Genomic_DNA"/>
</dbReference>
<dbReference type="RefSeq" id="WP_200608357.1">
    <property type="nucleotide sequence ID" value="NZ_JAEHHL010000002.1"/>
</dbReference>
<evidence type="ECO:0000313" key="4">
    <source>
        <dbReference type="Proteomes" id="UP000655420"/>
    </source>
</evidence>
<proteinExistence type="predicted"/>
<evidence type="ECO:0000313" key="3">
    <source>
        <dbReference type="EMBL" id="MBK0398765.1"/>
    </source>
</evidence>
<protein>
    <recommendedName>
        <fullName evidence="5">Lipoprotein</fullName>
    </recommendedName>
</protein>
<dbReference type="AlphaFoldDB" id="A0A8J7SG07"/>
<name>A0A8J7SG07_9RHOB</name>
<gene>
    <name evidence="3" type="ORF">H0I76_06165</name>
</gene>
<dbReference type="Proteomes" id="UP000655420">
    <property type="component" value="Unassembled WGS sequence"/>
</dbReference>
<evidence type="ECO:0008006" key="5">
    <source>
        <dbReference type="Google" id="ProtNLM"/>
    </source>
</evidence>
<accession>A0A8J7SG07</accession>
<evidence type="ECO:0000256" key="2">
    <source>
        <dbReference type="SAM" id="SignalP"/>
    </source>
</evidence>
<feature type="compositionally biased region" description="Low complexity" evidence="1">
    <location>
        <begin position="126"/>
        <end position="135"/>
    </location>
</feature>
<keyword evidence="4" id="KW-1185">Reference proteome</keyword>
<organism evidence="3 4">
    <name type="scientific">Thermohalobaculum xanthum</name>
    <dbReference type="NCBI Taxonomy" id="2753746"/>
    <lineage>
        <taxon>Bacteria</taxon>
        <taxon>Pseudomonadati</taxon>
        <taxon>Pseudomonadota</taxon>
        <taxon>Alphaproteobacteria</taxon>
        <taxon>Rhodobacterales</taxon>
        <taxon>Paracoccaceae</taxon>
        <taxon>Thermohalobaculum</taxon>
    </lineage>
</organism>
<comment type="caution">
    <text evidence="3">The sequence shown here is derived from an EMBL/GenBank/DDBJ whole genome shotgun (WGS) entry which is preliminary data.</text>
</comment>